<evidence type="ECO:0000259" key="2">
    <source>
        <dbReference type="Pfam" id="PF14613"/>
    </source>
</evidence>
<evidence type="ECO:0000313" key="4">
    <source>
        <dbReference type="EMBL" id="KMP08653.1"/>
    </source>
</evidence>
<accession>A0A0J6YNZ6</accession>
<dbReference type="OrthoDB" id="19394at2759"/>
<dbReference type="Proteomes" id="UP000054565">
    <property type="component" value="Unassembled WGS sequence"/>
</dbReference>
<feature type="region of interest" description="Disordered" evidence="1">
    <location>
        <begin position="501"/>
        <end position="520"/>
    </location>
</feature>
<feature type="domain" description="HAM1-like N-terminal" evidence="3">
    <location>
        <begin position="3"/>
        <end position="219"/>
    </location>
</feature>
<reference evidence="5" key="1">
    <citation type="journal article" date="2010" name="Genome Res.">
        <title>Population genomic sequencing of Coccidioides fungi reveals recent hybridization and transposon control.</title>
        <authorList>
            <person name="Neafsey D.E."/>
            <person name="Barker B.M."/>
            <person name="Sharpton T.J."/>
            <person name="Stajich J.E."/>
            <person name="Park D.J."/>
            <person name="Whiston E."/>
            <person name="Hung C.-Y."/>
            <person name="McMahan C."/>
            <person name="White J."/>
            <person name="Sykes S."/>
            <person name="Heiman D."/>
            <person name="Young S."/>
            <person name="Zeng Q."/>
            <person name="Abouelleil A."/>
            <person name="Aftuck L."/>
            <person name="Bessette D."/>
            <person name="Brown A."/>
            <person name="FitzGerald M."/>
            <person name="Lui A."/>
            <person name="Macdonald J.P."/>
            <person name="Priest M."/>
            <person name="Orbach M.J."/>
            <person name="Galgiani J.N."/>
            <person name="Kirkland T.N."/>
            <person name="Cole G.T."/>
            <person name="Birren B.W."/>
            <person name="Henn M.R."/>
            <person name="Taylor J.W."/>
            <person name="Rounsley S.D."/>
        </authorList>
    </citation>
    <scope>NUCLEOTIDE SEQUENCE [LARGE SCALE GENOMIC DNA]</scope>
    <source>
        <strain evidence="5">RMSCC 2394</strain>
    </source>
</reference>
<dbReference type="Pfam" id="PF14613">
    <property type="entry name" value="HAM1_C"/>
    <property type="match status" value="1"/>
</dbReference>
<dbReference type="Gene3D" id="3.15.10.10">
    <property type="entry name" value="Bactericidal permeability-increasing protein, domain 1"/>
    <property type="match status" value="1"/>
</dbReference>
<dbReference type="InterPro" id="IPR045967">
    <property type="entry name" value="HAM1-like_N"/>
</dbReference>
<feature type="region of interest" description="Disordered" evidence="1">
    <location>
        <begin position="199"/>
        <end position="257"/>
    </location>
</feature>
<gene>
    <name evidence="4" type="ORF">CIRG_08334</name>
</gene>
<protein>
    <submittedName>
        <fullName evidence="4">Uncharacterized protein</fullName>
    </submittedName>
</protein>
<dbReference type="EMBL" id="DS028098">
    <property type="protein sequence ID" value="KMP08653.1"/>
    <property type="molecule type" value="Genomic_DNA"/>
</dbReference>
<dbReference type="STRING" id="404692.A0A0J6YNZ6"/>
<dbReference type="PANTHER" id="PTHR31138:SF1">
    <property type="entry name" value="PDZ DOMAIN-CONTAINING PROTEIN"/>
    <property type="match status" value="1"/>
</dbReference>
<dbReference type="PANTHER" id="PTHR31138">
    <property type="entry name" value="CHROMOSOME 19, WHOLE GENOME SHOTGUN SEQUENCE"/>
    <property type="match status" value="1"/>
</dbReference>
<evidence type="ECO:0000256" key="1">
    <source>
        <dbReference type="SAM" id="MobiDB-lite"/>
    </source>
</evidence>
<evidence type="ECO:0000259" key="3">
    <source>
        <dbReference type="Pfam" id="PF19343"/>
    </source>
</evidence>
<dbReference type="Pfam" id="PF19343">
    <property type="entry name" value="HAM1_N"/>
    <property type="match status" value="1"/>
</dbReference>
<proteinExistence type="predicted"/>
<evidence type="ECO:0000313" key="5">
    <source>
        <dbReference type="Proteomes" id="UP000054565"/>
    </source>
</evidence>
<name>A0A0J6YNZ6_COCIT</name>
<feature type="compositionally biased region" description="Basic and acidic residues" evidence="1">
    <location>
        <begin position="593"/>
        <end position="602"/>
    </location>
</feature>
<feature type="compositionally biased region" description="Basic and acidic residues" evidence="1">
    <location>
        <begin position="207"/>
        <end position="218"/>
    </location>
</feature>
<sequence length="646" mass="72158">MPKTNVVNKPLDPEQRERDINRKLQVYGIYSAFKRGKVPSIDIALNSVLQSKPFTSPSTKLSEEGRVVVQDVRNVINSAKNLVLVKNEGNLLQEFIWDAENFQRPQVETPEKPVDREGAKQHGQQVAEGLKTLGTLLVTNGEFRKLLSDATLLLRDIAGDTAQKAANVVRPSEDRLAQIDQPAPEGVWHEKPDMSKEGIKARMKTKTQKDKEARKGAAKEAGPAEQNGTVDGAVTEEAKSRRREATERTKEFLASKMPKERREQTVWRVKKMIVEIQGHSDYQHAIETLLSVAETYTGHTKSLSKQGAGTLKGAREESDLQKLETKLRTLLERSANSTSLDDVFEAVNKIYKDADSDPRLREWFKSVNLFTRISDVGIMNIYLGGEGFSFKIVGSTSQAEDRQHFIKPEIVDVTIKNFDVKLKKSKHKLLFTMFRPLLFKVMRPAIQKAVEKQIRDSFTKGDAFAYEIYNEAQRTREAARSDPEDKRSMYAHYLAATRKKMAERKEEARKKAEAKPKSETKVNMAFTQHDSIFKGIELPGGISTKATEYRELAEKGERWESPVFGIGSASESSSLPTLAPITRKPHQIVVKTREQEAAERAAAEPATTEPSAPAPQPLTTYPSLSTAAGEATLNGPHTIPGTRAPV</sequence>
<organism evidence="4 5">
    <name type="scientific">Coccidioides immitis RMSCC 2394</name>
    <dbReference type="NCBI Taxonomy" id="404692"/>
    <lineage>
        <taxon>Eukaryota</taxon>
        <taxon>Fungi</taxon>
        <taxon>Dikarya</taxon>
        <taxon>Ascomycota</taxon>
        <taxon>Pezizomycotina</taxon>
        <taxon>Eurotiomycetes</taxon>
        <taxon>Eurotiomycetidae</taxon>
        <taxon>Onygenales</taxon>
        <taxon>Onygenaceae</taxon>
        <taxon>Coccidioides</taxon>
    </lineage>
</organism>
<feature type="compositionally biased region" description="Basic and acidic residues" evidence="1">
    <location>
        <begin position="503"/>
        <end position="520"/>
    </location>
</feature>
<dbReference type="InterPro" id="IPR027842">
    <property type="entry name" value="HAM1-like_C"/>
</dbReference>
<feature type="region of interest" description="Disordered" evidence="1">
    <location>
        <begin position="593"/>
        <end position="646"/>
    </location>
</feature>
<feature type="domain" description="HAM1-like C-terminal" evidence="2">
    <location>
        <begin position="413"/>
        <end position="576"/>
    </location>
</feature>
<feature type="compositionally biased region" description="Basic and acidic residues" evidence="1">
    <location>
        <begin position="236"/>
        <end position="257"/>
    </location>
</feature>
<dbReference type="AlphaFoldDB" id="A0A0J6YNZ6"/>